<dbReference type="Proteomes" id="UP000183371">
    <property type="component" value="Unassembled WGS sequence"/>
</dbReference>
<accession>A0A1I7DJD4</accession>
<gene>
    <name evidence="2" type="ORF">SAMN05444141_1093</name>
</gene>
<protein>
    <submittedName>
        <fullName evidence="2">KAP family P-loop domain-containing protein</fullName>
    </submittedName>
</protein>
<dbReference type="Pfam" id="PF07693">
    <property type="entry name" value="KAP_NTPase"/>
    <property type="match status" value="1"/>
</dbReference>
<evidence type="ECO:0000313" key="2">
    <source>
        <dbReference type="EMBL" id="SFU11823.1"/>
    </source>
</evidence>
<proteinExistence type="predicted"/>
<dbReference type="EMBL" id="FPBD01000009">
    <property type="protein sequence ID" value="SFU11823.1"/>
    <property type="molecule type" value="Genomic_DNA"/>
</dbReference>
<dbReference type="InterPro" id="IPR011646">
    <property type="entry name" value="KAP_P-loop"/>
</dbReference>
<evidence type="ECO:0000259" key="1">
    <source>
        <dbReference type="Pfam" id="PF07693"/>
    </source>
</evidence>
<dbReference type="RefSeq" id="WP_164845286.1">
    <property type="nucleotide sequence ID" value="NZ_FPBD01000009.1"/>
</dbReference>
<keyword evidence="3" id="KW-1185">Reference proteome</keyword>
<evidence type="ECO:0000313" key="3">
    <source>
        <dbReference type="Proteomes" id="UP000183371"/>
    </source>
</evidence>
<reference evidence="3" key="1">
    <citation type="submission" date="2016-10" db="EMBL/GenBank/DDBJ databases">
        <authorList>
            <person name="Varghese N."/>
            <person name="Submissions S."/>
        </authorList>
    </citation>
    <scope>NUCLEOTIDE SEQUENCE [LARGE SCALE GENOMIC DNA]</scope>
    <source>
        <strain evidence="3">DSM 17465</strain>
    </source>
</reference>
<organism evidence="2 3">
    <name type="scientific">Pseudovibrio denitrificans</name>
    <dbReference type="NCBI Taxonomy" id="258256"/>
    <lineage>
        <taxon>Bacteria</taxon>
        <taxon>Pseudomonadati</taxon>
        <taxon>Pseudomonadota</taxon>
        <taxon>Alphaproteobacteria</taxon>
        <taxon>Hyphomicrobiales</taxon>
        <taxon>Stappiaceae</taxon>
        <taxon>Pseudovibrio</taxon>
    </lineage>
</organism>
<dbReference type="InterPro" id="IPR027417">
    <property type="entry name" value="P-loop_NTPase"/>
</dbReference>
<feature type="domain" description="KAP NTPase" evidence="1">
    <location>
        <begin position="39"/>
        <end position="288"/>
    </location>
</feature>
<name>A0A1I7DJD4_9HYPH</name>
<dbReference type="SUPFAM" id="SSF52540">
    <property type="entry name" value="P-loop containing nucleoside triphosphate hydrolases"/>
    <property type="match status" value="1"/>
</dbReference>
<dbReference type="AlphaFoldDB" id="A0A1I7DJD4"/>
<sequence length="522" mass="59567">MTEASEGVAPDFWEQAGDLLDRKEDANFLENYLLHTSALKTYHDKSYVLNINARWGHGKSFFLKNFAKQLRRRKHLVVEVNAWEDDYLEDPLLTVLSAINKTFKQNISQSEKAKTALKSSLATGGRLAGTFVKRLAVHQGRRHFGSAIDAFFEEEADTEGKQIPQEEQSGLEQDTKEVLKERFEKLANAILSDYEQEKDVISEFKQSISDILNKGHLKKGTQAPVFIFIDELDRCRPLYAIEMLERIKHLFDIPNFIFVLATDTEQLSCSVKAIYGNEFDADRYLRRFFERTYSFAKPPISKFVRSQINSRSIDLSRCQLFGVPTTTEDEALEAKISFLSKCFEHWHCEPRDIEQCLDLLDAFIAGWQYHQKNLPIQLYVLVPMMIQYHSERKLISLKDLAKNNLEDERLRSLEPRKQGQNLIINGEFSETSGGYSKIKPSDASIGTILSLFSTAGEDIWSANDGAPKVAWQGAIARVYSQELQILYGGVRQGRAQMPSVILEYPDLIAQAGRLSRDVTPQT</sequence>